<sequence>MGSTTNTTTTTPSDLLPYWQVNVPPALRTPTCPEFLLHLSPKDLSIISTPDSAYEIDSWPAVRERVASNRLDLFQRVPSQLRRYLERTWRLKQEHGSGMAYILGHRLHWDAADLVSRRDAKPFTEKEDDVKILRNHWPYGIDERIVHLVVWTKFALAEDPATGDLTDEARGEVDGFVRRVFAGRVADDQVIWFKNWASLKSVKSVEHFHVMVYDPDPELIKEITNNDVPLCEREDF</sequence>
<name>A0AAE0P7B7_9PEZI</name>
<evidence type="ECO:0000313" key="2">
    <source>
        <dbReference type="Proteomes" id="UP001285441"/>
    </source>
</evidence>
<evidence type="ECO:0000313" key="1">
    <source>
        <dbReference type="EMBL" id="KAK3394664.1"/>
    </source>
</evidence>
<protein>
    <recommendedName>
        <fullName evidence="3">N-acetylglucosamine-induced protein 1</fullName>
    </recommendedName>
</protein>
<comment type="caution">
    <text evidence="1">The sequence shown here is derived from an EMBL/GenBank/DDBJ whole genome shotgun (WGS) entry which is preliminary data.</text>
</comment>
<dbReference type="PANTHER" id="PTHR35020:SF4">
    <property type="entry name" value="N-ACETYLGLUCOSAMINE-INDUCED PROTEIN 1"/>
    <property type="match status" value="1"/>
</dbReference>
<dbReference type="AlphaFoldDB" id="A0AAE0P7B7"/>
<accession>A0AAE0P7B7</accession>
<reference evidence="1" key="2">
    <citation type="submission" date="2023-06" db="EMBL/GenBank/DDBJ databases">
        <authorList>
            <consortium name="Lawrence Berkeley National Laboratory"/>
            <person name="Haridas S."/>
            <person name="Hensen N."/>
            <person name="Bonometti L."/>
            <person name="Westerberg I."/>
            <person name="Brannstrom I.O."/>
            <person name="Guillou S."/>
            <person name="Cros-Aarteil S."/>
            <person name="Calhoun S."/>
            <person name="Kuo A."/>
            <person name="Mondo S."/>
            <person name="Pangilinan J."/>
            <person name="Riley R."/>
            <person name="LaButti K."/>
            <person name="Andreopoulos B."/>
            <person name="Lipzen A."/>
            <person name="Chen C."/>
            <person name="Yanf M."/>
            <person name="Daum C."/>
            <person name="Ng V."/>
            <person name="Clum A."/>
            <person name="Steindorff A."/>
            <person name="Ohm R."/>
            <person name="Martin F."/>
            <person name="Silar P."/>
            <person name="Natvig D."/>
            <person name="Lalanne C."/>
            <person name="Gautier V."/>
            <person name="Ament-velasquez S.L."/>
            <person name="Kruys A."/>
            <person name="Hutchinson M.I."/>
            <person name="Powell A.J."/>
            <person name="Barry K."/>
            <person name="Miller A.N."/>
            <person name="Grigoriev I.V."/>
            <person name="Debuchy R."/>
            <person name="Gladieux P."/>
            <person name="Thoren M.H."/>
            <person name="Johannesson H."/>
        </authorList>
    </citation>
    <scope>NUCLEOTIDE SEQUENCE</scope>
    <source>
        <strain evidence="1">CBS 232.78</strain>
    </source>
</reference>
<dbReference type="GO" id="GO:0006044">
    <property type="term" value="P:N-acetylglucosamine metabolic process"/>
    <property type="evidence" value="ECO:0007669"/>
    <property type="project" value="TreeGrafter"/>
</dbReference>
<proteinExistence type="predicted"/>
<reference evidence="1" key="1">
    <citation type="journal article" date="2023" name="Mol. Phylogenet. Evol.">
        <title>Genome-scale phylogeny and comparative genomics of the fungal order Sordariales.</title>
        <authorList>
            <person name="Hensen N."/>
            <person name="Bonometti L."/>
            <person name="Westerberg I."/>
            <person name="Brannstrom I.O."/>
            <person name="Guillou S."/>
            <person name="Cros-Aarteil S."/>
            <person name="Calhoun S."/>
            <person name="Haridas S."/>
            <person name="Kuo A."/>
            <person name="Mondo S."/>
            <person name="Pangilinan J."/>
            <person name="Riley R."/>
            <person name="LaButti K."/>
            <person name="Andreopoulos B."/>
            <person name="Lipzen A."/>
            <person name="Chen C."/>
            <person name="Yan M."/>
            <person name="Daum C."/>
            <person name="Ng V."/>
            <person name="Clum A."/>
            <person name="Steindorff A."/>
            <person name="Ohm R.A."/>
            <person name="Martin F."/>
            <person name="Silar P."/>
            <person name="Natvig D.O."/>
            <person name="Lalanne C."/>
            <person name="Gautier V."/>
            <person name="Ament-Velasquez S.L."/>
            <person name="Kruys A."/>
            <person name="Hutchinson M.I."/>
            <person name="Powell A.J."/>
            <person name="Barry K."/>
            <person name="Miller A.N."/>
            <person name="Grigoriev I.V."/>
            <person name="Debuchy R."/>
            <person name="Gladieux P."/>
            <person name="Hiltunen Thoren M."/>
            <person name="Johannesson H."/>
        </authorList>
    </citation>
    <scope>NUCLEOTIDE SEQUENCE</scope>
    <source>
        <strain evidence="1">CBS 232.78</strain>
    </source>
</reference>
<dbReference type="GO" id="GO:0005737">
    <property type="term" value="C:cytoplasm"/>
    <property type="evidence" value="ECO:0007669"/>
    <property type="project" value="TreeGrafter"/>
</dbReference>
<evidence type="ECO:0008006" key="3">
    <source>
        <dbReference type="Google" id="ProtNLM"/>
    </source>
</evidence>
<organism evidence="1 2">
    <name type="scientific">Podospora didyma</name>
    <dbReference type="NCBI Taxonomy" id="330526"/>
    <lineage>
        <taxon>Eukaryota</taxon>
        <taxon>Fungi</taxon>
        <taxon>Dikarya</taxon>
        <taxon>Ascomycota</taxon>
        <taxon>Pezizomycotina</taxon>
        <taxon>Sordariomycetes</taxon>
        <taxon>Sordariomycetidae</taxon>
        <taxon>Sordariales</taxon>
        <taxon>Podosporaceae</taxon>
        <taxon>Podospora</taxon>
    </lineage>
</organism>
<dbReference type="Pfam" id="PF12239">
    <property type="entry name" value="DUF3605"/>
    <property type="match status" value="1"/>
</dbReference>
<dbReference type="PANTHER" id="PTHR35020">
    <property type="entry name" value="N-ACETYLGLUCOSAMINE-INDUCED PROTEIN 1"/>
    <property type="match status" value="1"/>
</dbReference>
<dbReference type="EMBL" id="JAULSW010000001">
    <property type="protein sequence ID" value="KAK3394664.1"/>
    <property type="molecule type" value="Genomic_DNA"/>
</dbReference>
<dbReference type="InterPro" id="IPR022036">
    <property type="entry name" value="DUF3605"/>
</dbReference>
<dbReference type="Proteomes" id="UP001285441">
    <property type="component" value="Unassembled WGS sequence"/>
</dbReference>
<keyword evidence="2" id="KW-1185">Reference proteome</keyword>
<gene>
    <name evidence="1" type="ORF">B0H63DRAFT_517769</name>
</gene>